<evidence type="ECO:0000313" key="2">
    <source>
        <dbReference type="Proteomes" id="UP000051500"/>
    </source>
</evidence>
<reference evidence="1 2" key="1">
    <citation type="journal article" date="2015" name="Genome Announc.">
        <title>Expanding the biotechnology potential of lactobacilli through comparative genomics of 213 strains and associated genera.</title>
        <authorList>
            <person name="Sun Z."/>
            <person name="Harris H.M."/>
            <person name="McCann A."/>
            <person name="Guo C."/>
            <person name="Argimon S."/>
            <person name="Zhang W."/>
            <person name="Yang X."/>
            <person name="Jeffery I.B."/>
            <person name="Cooney J.C."/>
            <person name="Kagawa T.F."/>
            <person name="Liu W."/>
            <person name="Song Y."/>
            <person name="Salvetti E."/>
            <person name="Wrobel A."/>
            <person name="Rasinkangas P."/>
            <person name="Parkhill J."/>
            <person name="Rea M.C."/>
            <person name="O'Sullivan O."/>
            <person name="Ritari J."/>
            <person name="Douillard F.P."/>
            <person name="Paul Ross R."/>
            <person name="Yang R."/>
            <person name="Briner A.E."/>
            <person name="Felis G.E."/>
            <person name="de Vos W.M."/>
            <person name="Barrangou R."/>
            <person name="Klaenhammer T.R."/>
            <person name="Caufield P.W."/>
            <person name="Cui Y."/>
            <person name="Zhang H."/>
            <person name="O'Toole P.W."/>
        </authorList>
    </citation>
    <scope>NUCLEOTIDE SEQUENCE [LARGE SCALE GENOMIC DNA]</scope>
    <source>
        <strain evidence="1 2">DSM 22408</strain>
    </source>
</reference>
<dbReference type="STRING" id="1122146.IV53_GL000317"/>
<dbReference type="RefSeq" id="WP_051188892.1">
    <property type="nucleotide sequence ID" value="NZ_AUHP01000002.1"/>
</dbReference>
<comment type="caution">
    <text evidence="1">The sequence shown here is derived from an EMBL/GenBank/DDBJ whole genome shotgun (WGS) entry which is preliminary data.</text>
</comment>
<dbReference type="PATRIC" id="fig|1122146.4.peg.328"/>
<dbReference type="InterPro" id="IPR028956">
    <property type="entry name" value="Imm51"/>
</dbReference>
<sequence>MGIFDKLFGKDTAKTVSKKVEGTKTTTKVSAPSTDLRMFIDQNEAGVILEVASEAMQTLGAKLNEISEEAYMNGYNWEVLINYYLTQKYPQLLHGLTTDPEAEKYIASYAGVKADEKAAELLDVLQQFITDEAGLCVFVKNYQNEIEWD</sequence>
<protein>
    <submittedName>
        <fullName evidence="1">Uncharacterized protein</fullName>
    </submittedName>
</protein>
<organism evidence="1 2">
    <name type="scientific">Ligilactobacillus ceti DSM 22408</name>
    <dbReference type="NCBI Taxonomy" id="1122146"/>
    <lineage>
        <taxon>Bacteria</taxon>
        <taxon>Bacillati</taxon>
        <taxon>Bacillota</taxon>
        <taxon>Bacilli</taxon>
        <taxon>Lactobacillales</taxon>
        <taxon>Lactobacillaceae</taxon>
        <taxon>Ligilactobacillus</taxon>
    </lineage>
</organism>
<name>A0A0R2KG52_9LACO</name>
<gene>
    <name evidence="1" type="ORF">IV53_GL000317</name>
</gene>
<accession>A0A0R2KG52</accession>
<dbReference type="Pfam" id="PF15595">
    <property type="entry name" value="Imm51"/>
    <property type="match status" value="1"/>
</dbReference>
<dbReference type="eggNOG" id="ENOG5032U0X">
    <property type="taxonomic scope" value="Bacteria"/>
</dbReference>
<dbReference type="AlphaFoldDB" id="A0A0R2KG52"/>
<dbReference type="OrthoDB" id="8657476at2"/>
<keyword evidence="2" id="KW-1185">Reference proteome</keyword>
<dbReference type="EMBL" id="JQBZ01000025">
    <property type="protein sequence ID" value="KRN88353.1"/>
    <property type="molecule type" value="Genomic_DNA"/>
</dbReference>
<proteinExistence type="predicted"/>
<evidence type="ECO:0000313" key="1">
    <source>
        <dbReference type="EMBL" id="KRN88353.1"/>
    </source>
</evidence>
<dbReference type="Proteomes" id="UP000051500">
    <property type="component" value="Unassembled WGS sequence"/>
</dbReference>